<dbReference type="NCBIfam" id="TIGR01003">
    <property type="entry name" value="PTS_HPr_family"/>
    <property type="match status" value="1"/>
</dbReference>
<dbReference type="PROSITE" id="PS00369">
    <property type="entry name" value="PTS_HPR_HIS"/>
    <property type="match status" value="1"/>
</dbReference>
<dbReference type="AlphaFoldDB" id="A0A6J6C845"/>
<dbReference type="PANTHER" id="PTHR33705:SF1">
    <property type="entry name" value="PHOSPHOCARRIER PROTEIN HPR"/>
    <property type="match status" value="1"/>
</dbReference>
<keyword evidence="3" id="KW-0813">Transport</keyword>
<evidence type="ECO:0000259" key="6">
    <source>
        <dbReference type="PROSITE" id="PS51350"/>
    </source>
</evidence>
<dbReference type="InterPro" id="IPR000032">
    <property type="entry name" value="HPr-like"/>
</dbReference>
<gene>
    <name evidence="7" type="ORF">UFOPK1410_01020</name>
</gene>
<reference evidence="7" key="1">
    <citation type="submission" date="2020-05" db="EMBL/GenBank/DDBJ databases">
        <authorList>
            <person name="Chiriac C."/>
            <person name="Salcher M."/>
            <person name="Ghai R."/>
            <person name="Kavagutti S V."/>
        </authorList>
    </citation>
    <scope>NUCLEOTIDE SEQUENCE</scope>
</reference>
<dbReference type="InterPro" id="IPR050399">
    <property type="entry name" value="HPr"/>
</dbReference>
<sequence length="93" mass="9596">MTYTASVTVTDQLGLHARPAAQIAKLVKSAIEANPALVVTFKHTSGKQAQAKSALMLMALGAKSGESVEIQIEGTSDEAAAALVADIQGFLIE</sequence>
<evidence type="ECO:0000313" key="7">
    <source>
        <dbReference type="EMBL" id="CAB4546779.1"/>
    </source>
</evidence>
<organism evidence="7">
    <name type="scientific">freshwater metagenome</name>
    <dbReference type="NCBI Taxonomy" id="449393"/>
    <lineage>
        <taxon>unclassified sequences</taxon>
        <taxon>metagenomes</taxon>
        <taxon>ecological metagenomes</taxon>
    </lineage>
</organism>
<keyword evidence="4" id="KW-0762">Sugar transport</keyword>
<dbReference type="InterPro" id="IPR035895">
    <property type="entry name" value="HPr-like_sf"/>
</dbReference>
<dbReference type="PANTHER" id="PTHR33705">
    <property type="entry name" value="PHOSPHOCARRIER PROTEIN HPR"/>
    <property type="match status" value="1"/>
</dbReference>
<dbReference type="CDD" id="cd00367">
    <property type="entry name" value="PTS-HPr_like"/>
    <property type="match status" value="1"/>
</dbReference>
<proteinExistence type="predicted"/>
<comment type="function">
    <text evidence="1">General (non sugar-specific) component of the phosphoenolpyruvate-dependent sugar phosphotransferase system (sugar PTS). This major carbohydrate active-transport system catalyzes the phosphorylation of incoming sugar substrates concomitantly with their translocation across the cell membrane. The phosphoryl group from phosphoenolpyruvate (PEP) is transferred to the phosphoryl carrier protein HPr by enzyme I. Phospho-HPr then transfers it to the PTS EIIA domain.</text>
</comment>
<evidence type="ECO:0000256" key="1">
    <source>
        <dbReference type="ARBA" id="ARBA00003681"/>
    </source>
</evidence>
<dbReference type="Pfam" id="PF00381">
    <property type="entry name" value="PTS-HPr"/>
    <property type="match status" value="1"/>
</dbReference>
<evidence type="ECO:0000256" key="4">
    <source>
        <dbReference type="ARBA" id="ARBA00022597"/>
    </source>
</evidence>
<dbReference type="SUPFAM" id="SSF55594">
    <property type="entry name" value="HPr-like"/>
    <property type="match status" value="1"/>
</dbReference>
<dbReference type="InterPro" id="IPR001020">
    <property type="entry name" value="PTS_HPr_His_P_site"/>
</dbReference>
<evidence type="ECO:0000256" key="5">
    <source>
        <dbReference type="ARBA" id="ARBA00033055"/>
    </source>
</evidence>
<feature type="domain" description="HPr" evidence="6">
    <location>
        <begin position="2"/>
        <end position="93"/>
    </location>
</feature>
<evidence type="ECO:0000256" key="2">
    <source>
        <dbReference type="ARBA" id="ARBA00020422"/>
    </source>
</evidence>
<accession>A0A6J6C845</accession>
<dbReference type="PRINTS" id="PR00107">
    <property type="entry name" value="PHOSPHOCPHPR"/>
</dbReference>
<evidence type="ECO:0000256" key="3">
    <source>
        <dbReference type="ARBA" id="ARBA00022448"/>
    </source>
</evidence>
<dbReference type="PROSITE" id="PS51350">
    <property type="entry name" value="PTS_HPR_DOM"/>
    <property type="match status" value="1"/>
</dbReference>
<dbReference type="EMBL" id="CAEZSH010000164">
    <property type="protein sequence ID" value="CAB4546779.1"/>
    <property type="molecule type" value="Genomic_DNA"/>
</dbReference>
<dbReference type="Gene3D" id="3.30.1340.10">
    <property type="entry name" value="HPr-like"/>
    <property type="match status" value="1"/>
</dbReference>
<protein>
    <recommendedName>
        <fullName evidence="2">Phosphocarrier protein HPr</fullName>
    </recommendedName>
    <alternativeName>
        <fullName evidence="5">Histidine-containing protein</fullName>
    </alternativeName>
</protein>
<name>A0A6J6C845_9ZZZZ</name>